<dbReference type="GO" id="GO:0006633">
    <property type="term" value="P:fatty acid biosynthetic process"/>
    <property type="evidence" value="ECO:0007669"/>
    <property type="project" value="TreeGrafter"/>
</dbReference>
<dbReference type="Pfam" id="PF02801">
    <property type="entry name" value="Ketoacyl-synt_C"/>
    <property type="match status" value="1"/>
</dbReference>
<dbReference type="InterPro" id="IPR016039">
    <property type="entry name" value="Thiolase-like"/>
</dbReference>
<dbReference type="PANTHER" id="PTHR43775">
    <property type="entry name" value="FATTY ACID SYNTHASE"/>
    <property type="match status" value="1"/>
</dbReference>
<dbReference type="Gene3D" id="3.40.47.10">
    <property type="match status" value="1"/>
</dbReference>
<evidence type="ECO:0000313" key="4">
    <source>
        <dbReference type="EMBL" id="KAF4239952.1"/>
    </source>
</evidence>
<proteinExistence type="predicted"/>
<dbReference type="GO" id="GO:0044550">
    <property type="term" value="P:secondary metabolite biosynthetic process"/>
    <property type="evidence" value="ECO:0007669"/>
    <property type="project" value="TreeGrafter"/>
</dbReference>
<accession>A0A8H4MED7</accession>
<keyword evidence="1" id="KW-0511">Multifunctional enzyme</keyword>
<feature type="region of interest" description="Disordered" evidence="2">
    <location>
        <begin position="162"/>
        <end position="181"/>
    </location>
</feature>
<dbReference type="SUPFAM" id="SSF53901">
    <property type="entry name" value="Thiolase-like"/>
    <property type="match status" value="1"/>
</dbReference>
<organism evidence="4 5">
    <name type="scientific">Aspergillus fumigatiaffinis</name>
    <dbReference type="NCBI Taxonomy" id="340414"/>
    <lineage>
        <taxon>Eukaryota</taxon>
        <taxon>Fungi</taxon>
        <taxon>Dikarya</taxon>
        <taxon>Ascomycota</taxon>
        <taxon>Pezizomycotina</taxon>
        <taxon>Eurotiomycetes</taxon>
        <taxon>Eurotiomycetidae</taxon>
        <taxon>Eurotiales</taxon>
        <taxon>Aspergillaceae</taxon>
        <taxon>Aspergillus</taxon>
        <taxon>Aspergillus subgen. Fumigati</taxon>
    </lineage>
</organism>
<dbReference type="InterPro" id="IPR014031">
    <property type="entry name" value="Ketoacyl_synth_C"/>
</dbReference>
<feature type="domain" description="Beta-ketoacyl synthase C-terminal" evidence="3">
    <location>
        <begin position="12"/>
        <end position="75"/>
    </location>
</feature>
<dbReference type="InterPro" id="IPR050091">
    <property type="entry name" value="PKS_NRPS_Biosynth_Enz"/>
</dbReference>
<sequence>MVNLGPALRAKDRCEYFEAHGTGTPTGDPQEASAIYHAFFGDMPSQRHAETEKLLAGIVKDSLCIQHGIIPPNLLFDQLSPQLEPFSASLKLPVKAMSWPGSEARGPAPREGINAVDKPVELSLKSLTPVVLPFVFSASSVRALAAVLEQYIQYLEDNPNQAKAASNHWPKRSAPWDRIQP</sequence>
<evidence type="ECO:0000313" key="5">
    <source>
        <dbReference type="Proteomes" id="UP000653565"/>
    </source>
</evidence>
<reference evidence="4" key="2">
    <citation type="submission" date="2020-04" db="EMBL/GenBank/DDBJ databases">
        <authorList>
            <person name="Santos R.A.C."/>
            <person name="Steenwyk J.L."/>
            <person name="Rivero-Menendez O."/>
            <person name="Mead M.E."/>
            <person name="Silva L.P."/>
            <person name="Bastos R.W."/>
            <person name="Alastruey-Izquierdo A."/>
            <person name="Goldman G.H."/>
            <person name="Rokas A."/>
        </authorList>
    </citation>
    <scope>NUCLEOTIDE SEQUENCE</scope>
    <source>
        <strain evidence="4">CNM-CM6805</strain>
    </source>
</reference>
<dbReference type="PANTHER" id="PTHR43775:SF48">
    <property type="entry name" value="HIGHLY REDUCING POLYKETIDE SYNTHASE SDGA"/>
    <property type="match status" value="1"/>
</dbReference>
<dbReference type="GO" id="GO:0004312">
    <property type="term" value="F:fatty acid synthase activity"/>
    <property type="evidence" value="ECO:0007669"/>
    <property type="project" value="TreeGrafter"/>
</dbReference>
<gene>
    <name evidence="4" type="ORF">CNMCM6805_005409</name>
</gene>
<evidence type="ECO:0000256" key="2">
    <source>
        <dbReference type="SAM" id="MobiDB-lite"/>
    </source>
</evidence>
<evidence type="ECO:0000256" key="1">
    <source>
        <dbReference type="ARBA" id="ARBA00023268"/>
    </source>
</evidence>
<comment type="caution">
    <text evidence="4">The sequence shown here is derived from an EMBL/GenBank/DDBJ whole genome shotgun (WGS) entry which is preliminary data.</text>
</comment>
<name>A0A8H4MED7_9EURO</name>
<dbReference type="AlphaFoldDB" id="A0A8H4MED7"/>
<dbReference type="Proteomes" id="UP000653565">
    <property type="component" value="Unassembled WGS sequence"/>
</dbReference>
<dbReference type="EMBL" id="JAAAPX010000029">
    <property type="protein sequence ID" value="KAF4239952.1"/>
    <property type="molecule type" value="Genomic_DNA"/>
</dbReference>
<keyword evidence="5" id="KW-1185">Reference proteome</keyword>
<protein>
    <recommendedName>
        <fullName evidence="3">Beta-ketoacyl synthase C-terminal domain-containing protein</fullName>
    </recommendedName>
</protein>
<reference evidence="4" key="1">
    <citation type="journal article" date="2020" name="bioRxiv">
        <title>Genomic and phenotypic heterogeneity of clinical isolates of the human pathogens Aspergillus fumigatus, Aspergillus lentulus and Aspergillus fumigatiaffinis.</title>
        <authorList>
            <person name="dos Santos R.A.C."/>
            <person name="Steenwyk J.L."/>
            <person name="Rivero-Menendez O."/>
            <person name="Mead M.E."/>
            <person name="Silva L.P."/>
            <person name="Bastos R.W."/>
            <person name="Alastruey-Izquierdo A."/>
            <person name="Goldman G.H."/>
            <person name="Rokas A."/>
        </authorList>
    </citation>
    <scope>NUCLEOTIDE SEQUENCE</scope>
    <source>
        <strain evidence="4">CNM-CM6805</strain>
    </source>
</reference>
<evidence type="ECO:0000259" key="3">
    <source>
        <dbReference type="Pfam" id="PF02801"/>
    </source>
</evidence>